<accession>A0A644YAT7</accession>
<dbReference type="InterPro" id="IPR006224">
    <property type="entry name" value="PsdUridine_synth_RluA-like_CS"/>
</dbReference>
<reference evidence="6" key="1">
    <citation type="submission" date="2019-08" db="EMBL/GenBank/DDBJ databases">
        <authorList>
            <person name="Kucharzyk K."/>
            <person name="Murdoch R.W."/>
            <person name="Higgins S."/>
            <person name="Loffler F."/>
        </authorList>
    </citation>
    <scope>NUCLEOTIDE SEQUENCE</scope>
</reference>
<dbReference type="InterPro" id="IPR036986">
    <property type="entry name" value="S4_RNA-bd_sf"/>
</dbReference>
<proteinExistence type="inferred from homology"/>
<dbReference type="PROSITE" id="PS50889">
    <property type="entry name" value="S4"/>
    <property type="match status" value="1"/>
</dbReference>
<dbReference type="EMBL" id="VSSQ01004464">
    <property type="protein sequence ID" value="MPM25297.1"/>
    <property type="molecule type" value="Genomic_DNA"/>
</dbReference>
<comment type="caution">
    <text evidence="6">The sequence shown here is derived from an EMBL/GenBank/DDBJ whole genome shotgun (WGS) entry which is preliminary data.</text>
</comment>
<keyword evidence="2" id="KW-0694">RNA-binding</keyword>
<dbReference type="CDD" id="cd00165">
    <property type="entry name" value="S4"/>
    <property type="match status" value="1"/>
</dbReference>
<dbReference type="Pfam" id="PF00849">
    <property type="entry name" value="PseudoU_synth_2"/>
    <property type="match status" value="1"/>
</dbReference>
<organism evidence="6">
    <name type="scientific">bioreactor metagenome</name>
    <dbReference type="NCBI Taxonomy" id="1076179"/>
    <lineage>
        <taxon>unclassified sequences</taxon>
        <taxon>metagenomes</taxon>
        <taxon>ecological metagenomes</taxon>
    </lineage>
</organism>
<dbReference type="SUPFAM" id="SSF55120">
    <property type="entry name" value="Pseudouridine synthase"/>
    <property type="match status" value="1"/>
</dbReference>
<dbReference type="PANTHER" id="PTHR21600">
    <property type="entry name" value="MITOCHONDRIAL RNA PSEUDOURIDINE SYNTHASE"/>
    <property type="match status" value="1"/>
</dbReference>
<feature type="domain" description="RNA-binding S4" evidence="5">
    <location>
        <begin position="17"/>
        <end position="60"/>
    </location>
</feature>
<evidence type="ECO:0000313" key="6">
    <source>
        <dbReference type="EMBL" id="MPM25297.1"/>
    </source>
</evidence>
<dbReference type="InterPro" id="IPR020103">
    <property type="entry name" value="PsdUridine_synth_cat_dom_sf"/>
</dbReference>
<name>A0A644YAT7_9ZZZZ</name>
<feature type="domain" description="Pseudouridine synthase RsuA/RluA-like" evidence="4">
    <location>
        <begin position="89"/>
        <end position="245"/>
    </location>
</feature>
<keyword evidence="3 6" id="KW-0413">Isomerase</keyword>
<gene>
    <name evidence="6" type="primary">rluD_29</name>
    <name evidence="6" type="ORF">SDC9_71788</name>
</gene>
<dbReference type="GO" id="GO:0003723">
    <property type="term" value="F:RNA binding"/>
    <property type="evidence" value="ECO:0007669"/>
    <property type="project" value="UniProtKB-KW"/>
</dbReference>
<dbReference type="NCBIfam" id="TIGR00005">
    <property type="entry name" value="rluA_subfam"/>
    <property type="match status" value="1"/>
</dbReference>
<dbReference type="GO" id="GO:0160140">
    <property type="term" value="F:23S rRNA pseudouridine(1911/1915/1917) synthase activity"/>
    <property type="evidence" value="ECO:0007669"/>
    <property type="project" value="UniProtKB-EC"/>
</dbReference>
<protein>
    <submittedName>
        <fullName evidence="6">Ribosomal large subunit pseudouridine synthase D</fullName>
        <ecNumber evidence="6">5.4.99.23</ecNumber>
    </submittedName>
</protein>
<dbReference type="PROSITE" id="PS01129">
    <property type="entry name" value="PSI_RLU"/>
    <property type="match status" value="1"/>
</dbReference>
<dbReference type="AlphaFoldDB" id="A0A644YAT7"/>
<dbReference type="PANTHER" id="PTHR21600:SF44">
    <property type="entry name" value="RIBOSOMAL LARGE SUBUNIT PSEUDOURIDINE SYNTHASE D"/>
    <property type="match status" value="1"/>
</dbReference>
<evidence type="ECO:0000259" key="4">
    <source>
        <dbReference type="Pfam" id="PF00849"/>
    </source>
</evidence>
<dbReference type="Gene3D" id="3.10.290.10">
    <property type="entry name" value="RNA-binding S4 domain"/>
    <property type="match status" value="1"/>
</dbReference>
<dbReference type="FunFam" id="3.30.2350.10:FF:000006">
    <property type="entry name" value="Pseudouridine synthase"/>
    <property type="match status" value="1"/>
</dbReference>
<dbReference type="Pfam" id="PF01479">
    <property type="entry name" value="S4"/>
    <property type="match status" value="1"/>
</dbReference>
<evidence type="ECO:0000256" key="3">
    <source>
        <dbReference type="ARBA" id="ARBA00023235"/>
    </source>
</evidence>
<dbReference type="InterPro" id="IPR006225">
    <property type="entry name" value="PsdUridine_synth_RluC/D"/>
</dbReference>
<evidence type="ECO:0000256" key="1">
    <source>
        <dbReference type="ARBA" id="ARBA00010876"/>
    </source>
</evidence>
<evidence type="ECO:0000259" key="5">
    <source>
        <dbReference type="Pfam" id="PF01479"/>
    </source>
</evidence>
<sequence length="307" mass="33732">MIEETILTITADKDGERADSFLARAAQGVTRAKAQRLMEEGAVTRNGKGIKKNDKMAFGDTLKVILPMPEPIDAFPQNIPIDVVYEDEDVIVVNKSAGMVVHPSPGHPDGTLVNALLYHCGISLSGINGKLRPGIVHRIDRDTSGLIIAAKNDAAHLALAAQLEDHSLFREYEAVVLGNLKEDEGTVDAPIGRHPADRKKMAVVRQNGRRAVTHWKVLSRYPGYTHVQCRLETGRAHQIRVHMASLGHPVLGDPVYGRGKPWPELSGQCLHARTLSFIHPRSGERVTVTCPLPEYFLLVLTKLARLI</sequence>
<dbReference type="InterPro" id="IPR006145">
    <property type="entry name" value="PsdUridine_synth_RsuA/RluA"/>
</dbReference>
<dbReference type="Gene3D" id="3.30.2350.10">
    <property type="entry name" value="Pseudouridine synthase"/>
    <property type="match status" value="1"/>
</dbReference>
<comment type="similarity">
    <text evidence="1">Belongs to the pseudouridine synthase RluA family.</text>
</comment>
<dbReference type="InterPro" id="IPR002942">
    <property type="entry name" value="S4_RNA-bd"/>
</dbReference>
<dbReference type="GO" id="GO:0000455">
    <property type="term" value="P:enzyme-directed rRNA pseudouridine synthesis"/>
    <property type="evidence" value="ECO:0007669"/>
    <property type="project" value="TreeGrafter"/>
</dbReference>
<dbReference type="EC" id="5.4.99.23" evidence="6"/>
<evidence type="ECO:0000256" key="2">
    <source>
        <dbReference type="ARBA" id="ARBA00022884"/>
    </source>
</evidence>
<dbReference type="InterPro" id="IPR050188">
    <property type="entry name" value="RluA_PseudoU_synthase"/>
</dbReference>
<dbReference type="SUPFAM" id="SSF55174">
    <property type="entry name" value="Alpha-L RNA-binding motif"/>
    <property type="match status" value="1"/>
</dbReference>
<dbReference type="CDD" id="cd02869">
    <property type="entry name" value="PseudoU_synth_RluA_like"/>
    <property type="match status" value="1"/>
</dbReference>